<gene>
    <name evidence="1" type="ORF">H8S64_07495</name>
</gene>
<dbReference type="Pfam" id="PF16132">
    <property type="entry name" value="DUF4843"/>
    <property type="match status" value="1"/>
</dbReference>
<keyword evidence="2" id="KW-1185">Reference proteome</keyword>
<protein>
    <submittedName>
        <fullName evidence="1">DUF4843 domain-containing protein</fullName>
    </submittedName>
</protein>
<accession>A0ABR7CZI2</accession>
<evidence type="ECO:0000313" key="1">
    <source>
        <dbReference type="EMBL" id="MBC5620937.1"/>
    </source>
</evidence>
<name>A0ABR7CZI2_9BACT</name>
<dbReference type="InterPro" id="IPR032299">
    <property type="entry name" value="DUF4843"/>
</dbReference>
<comment type="caution">
    <text evidence="1">The sequence shown here is derived from an EMBL/GenBank/DDBJ whole genome shotgun (WGS) entry which is preliminary data.</text>
</comment>
<proteinExistence type="predicted"/>
<dbReference type="EMBL" id="JACOOH010000003">
    <property type="protein sequence ID" value="MBC5620937.1"/>
    <property type="molecule type" value="Genomic_DNA"/>
</dbReference>
<sequence>MMMKDKRVIWLILSMLVCGWACSDKTIIYNPEQKRSIYFYKDVNRYASGVVPDTIEFSFAALEESEYRYDIPVKFIGMPVEEEVECEVEVVADSTTAEAGKHYDMGKIAFPEGEVEGILSLRLKRTEDIQKHPVMIYMRLREDENFVPMENECYRLSVVDGVLVAPGWWISEYFGVYANDNYKLYRKILEYYWELEELKPVFYAETVKEYGRYLEKAPAGFFQRPNNIVWIKYVFKPAYEFYSEPENMYDGFTMVNPDRFIR</sequence>
<organism evidence="1 2">
    <name type="scientific">Butyricimonas hominis</name>
    <dbReference type="NCBI Taxonomy" id="2763032"/>
    <lineage>
        <taxon>Bacteria</taxon>
        <taxon>Pseudomonadati</taxon>
        <taxon>Bacteroidota</taxon>
        <taxon>Bacteroidia</taxon>
        <taxon>Bacteroidales</taxon>
        <taxon>Odoribacteraceae</taxon>
        <taxon>Butyricimonas</taxon>
    </lineage>
</organism>
<dbReference type="Proteomes" id="UP000646484">
    <property type="component" value="Unassembled WGS sequence"/>
</dbReference>
<reference evidence="1 2" key="1">
    <citation type="submission" date="2020-08" db="EMBL/GenBank/DDBJ databases">
        <title>Genome public.</title>
        <authorList>
            <person name="Liu C."/>
            <person name="Sun Q."/>
        </authorList>
    </citation>
    <scope>NUCLEOTIDE SEQUENCE [LARGE SCALE GENOMIC DNA]</scope>
    <source>
        <strain evidence="1 2">NSJ-56</strain>
    </source>
</reference>
<evidence type="ECO:0000313" key="2">
    <source>
        <dbReference type="Proteomes" id="UP000646484"/>
    </source>
</evidence>
<dbReference type="RefSeq" id="WP_186975592.1">
    <property type="nucleotide sequence ID" value="NZ_JBCLTT010000004.1"/>
</dbReference>